<dbReference type="RefSeq" id="WP_003049584.1">
    <property type="nucleotide sequence ID" value="NZ_JAIEZU010000018.1"/>
</dbReference>
<evidence type="ECO:0000313" key="2">
    <source>
        <dbReference type="EMBL" id="SUN51542.1"/>
    </source>
</evidence>
<dbReference type="AlphaFoldDB" id="A0A380JYT5"/>
<gene>
    <name evidence="1" type="primary">comX1_1</name>
    <name evidence="2" type="synonym">comX1_2</name>
    <name evidence="1" type="ORF">NCTC4670_02007</name>
    <name evidence="2" type="ORF">NCTC4670_02060</name>
</gene>
<reference evidence="1 3" key="1">
    <citation type="submission" date="2018-06" db="EMBL/GenBank/DDBJ databases">
        <authorList>
            <consortium name="Pathogen Informatics"/>
            <person name="Doyle S."/>
        </authorList>
    </citation>
    <scope>NUCLEOTIDE SEQUENCE [LARGE SCALE GENOMIC DNA]</scope>
    <source>
        <strain evidence="1 3">NCTC4670</strain>
    </source>
</reference>
<name>A0A380JYT5_STRDY</name>
<proteinExistence type="predicted"/>
<evidence type="ECO:0000313" key="1">
    <source>
        <dbReference type="EMBL" id="SUN51450.1"/>
    </source>
</evidence>
<organism evidence="1 3">
    <name type="scientific">Streptococcus dysgalactiae subsp. dysgalactiae</name>
    <dbReference type="NCBI Taxonomy" id="99822"/>
    <lineage>
        <taxon>Bacteria</taxon>
        <taxon>Bacillati</taxon>
        <taxon>Bacillota</taxon>
        <taxon>Bacilli</taxon>
        <taxon>Lactobacillales</taxon>
        <taxon>Streptococcaceae</taxon>
        <taxon>Streptococcus</taxon>
    </lineage>
</organism>
<evidence type="ECO:0000313" key="3">
    <source>
        <dbReference type="Proteomes" id="UP000254797"/>
    </source>
</evidence>
<protein>
    <submittedName>
        <fullName evidence="1">Competence protein</fullName>
    </submittedName>
</protein>
<accession>A0A380JYT5</accession>
<dbReference type="EMBL" id="UHFG01000004">
    <property type="protein sequence ID" value="SUN51450.1"/>
    <property type="molecule type" value="Genomic_DNA"/>
</dbReference>
<dbReference type="EMBL" id="UHFG01000004">
    <property type="protein sequence ID" value="SUN51542.1"/>
    <property type="molecule type" value="Genomic_DNA"/>
</dbReference>
<dbReference type="Proteomes" id="UP000254797">
    <property type="component" value="Unassembled WGS sequence"/>
</dbReference>
<sequence>MSLETREVFEKVKPIILKLKRHYYLQLWETDDWLQEGHLVLVRLLERHPELVGDEARLYRYFKTKFSSYLKDVLRRQESQKRQFDKMAYEEIGDVAHAIPAGGLWLDDYVAYREVLVQVEEALSEADRKQFQALVRGERFKGRQALLRKVRPYFSGFDQG</sequence>